<name>A0A1Q5ZT16_9SPHI</name>
<accession>A0A1Q5ZT16</accession>
<evidence type="ECO:0000313" key="1">
    <source>
        <dbReference type="EMBL" id="OKS84887.1"/>
    </source>
</evidence>
<reference evidence="1 2" key="1">
    <citation type="submission" date="2016-11" db="EMBL/GenBank/DDBJ databases">
        <title>Whole Genome Sequencing of Mucilaginibacter polytrichastri RG4-7(T) isolated from the moss sample.</title>
        <authorList>
            <person name="Li Y."/>
        </authorList>
    </citation>
    <scope>NUCLEOTIDE SEQUENCE [LARGE SCALE GENOMIC DNA]</scope>
    <source>
        <strain evidence="1 2">RG4-7</strain>
    </source>
</reference>
<dbReference type="EMBL" id="MPPL01000001">
    <property type="protein sequence ID" value="OKS84887.1"/>
    <property type="molecule type" value="Genomic_DNA"/>
</dbReference>
<evidence type="ECO:0000313" key="2">
    <source>
        <dbReference type="Proteomes" id="UP000186720"/>
    </source>
</evidence>
<gene>
    <name evidence="1" type="ORF">RG47T_0324</name>
</gene>
<comment type="caution">
    <text evidence="1">The sequence shown here is derived from an EMBL/GenBank/DDBJ whole genome shotgun (WGS) entry which is preliminary data.</text>
</comment>
<dbReference type="Proteomes" id="UP000186720">
    <property type="component" value="Unassembled WGS sequence"/>
</dbReference>
<protein>
    <submittedName>
        <fullName evidence="1">Uncharacterized protein</fullName>
    </submittedName>
</protein>
<proteinExistence type="predicted"/>
<organism evidence="1 2">
    <name type="scientific">Mucilaginibacter polytrichastri</name>
    <dbReference type="NCBI Taxonomy" id="1302689"/>
    <lineage>
        <taxon>Bacteria</taxon>
        <taxon>Pseudomonadati</taxon>
        <taxon>Bacteroidota</taxon>
        <taxon>Sphingobacteriia</taxon>
        <taxon>Sphingobacteriales</taxon>
        <taxon>Sphingobacteriaceae</taxon>
        <taxon>Mucilaginibacter</taxon>
    </lineage>
</organism>
<sequence length="88" mass="9792">MPHKPQQTEQHRPGSFAPLTLHSLYPAAKSPMPFPAHKPPLFCPLLPKLFADIIKEARKDIGTIKGAGGLTQKRGREVAFVRWSFFAS</sequence>
<keyword evidence="2" id="KW-1185">Reference proteome</keyword>
<dbReference type="AlphaFoldDB" id="A0A1Q5ZT16"/>